<evidence type="ECO:0000256" key="1">
    <source>
        <dbReference type="SAM" id="Phobius"/>
    </source>
</evidence>
<evidence type="ECO:0008006" key="4">
    <source>
        <dbReference type="Google" id="ProtNLM"/>
    </source>
</evidence>
<evidence type="ECO:0000313" key="2">
    <source>
        <dbReference type="EMBL" id="PHI29951.1"/>
    </source>
</evidence>
<name>A0A2C6DMB5_9GAMM</name>
<evidence type="ECO:0000313" key="3">
    <source>
        <dbReference type="Proteomes" id="UP000224974"/>
    </source>
</evidence>
<dbReference type="EMBL" id="PDDX01000001">
    <property type="protein sequence ID" value="PHI29951.1"/>
    <property type="molecule type" value="Genomic_DNA"/>
</dbReference>
<reference evidence="3" key="1">
    <citation type="submission" date="2017-09" db="EMBL/GenBank/DDBJ databases">
        <title>FDA dAtabase for Regulatory Grade micrObial Sequences (FDA-ARGOS): Supporting development and validation of Infectious Disease Dx tests.</title>
        <authorList>
            <person name="Minogue T."/>
            <person name="Wolcott M."/>
            <person name="Wasieloski L."/>
            <person name="Aguilar W."/>
            <person name="Moore D."/>
            <person name="Tallon L."/>
            <person name="Sadzewicz L."/>
            <person name="Ott S."/>
            <person name="Zhao X."/>
            <person name="Nagaraj S."/>
            <person name="Vavikolanu K."/>
            <person name="Aluvathingal J."/>
            <person name="Nadendla S."/>
            <person name="Sichtig H."/>
        </authorList>
    </citation>
    <scope>NUCLEOTIDE SEQUENCE [LARGE SCALE GENOMIC DNA]</scope>
    <source>
        <strain evidence="3">FDAARGOS_387</strain>
    </source>
</reference>
<accession>A0A2C6DMB5</accession>
<keyword evidence="1" id="KW-0812">Transmembrane</keyword>
<comment type="caution">
    <text evidence="2">The sequence shown here is derived from an EMBL/GenBank/DDBJ whole genome shotgun (WGS) entry which is preliminary data.</text>
</comment>
<keyword evidence="3" id="KW-1185">Reference proteome</keyword>
<dbReference type="STRING" id="1111728.GCA_000427805_01729"/>
<dbReference type="Pfam" id="PF16964">
    <property type="entry name" value="TadF"/>
    <property type="match status" value="1"/>
</dbReference>
<dbReference type="OrthoDB" id="7059416at2"/>
<dbReference type="RefSeq" id="WP_029096453.1">
    <property type="nucleotide sequence ID" value="NZ_PDDX01000001.1"/>
</dbReference>
<proteinExistence type="predicted"/>
<keyword evidence="1" id="KW-0472">Membrane</keyword>
<protein>
    <recommendedName>
        <fullName evidence="4">Flp pilus assembly protein TadG</fullName>
    </recommendedName>
</protein>
<keyword evidence="1" id="KW-1133">Transmembrane helix</keyword>
<gene>
    <name evidence="2" type="ORF">CRN84_11685</name>
</gene>
<dbReference type="InterPro" id="IPR031582">
    <property type="entry name" value="TadF"/>
</dbReference>
<dbReference type="Proteomes" id="UP000224974">
    <property type="component" value="Unassembled WGS sequence"/>
</dbReference>
<organism evidence="2 3">
    <name type="scientific">Budvicia aquatica</name>
    <dbReference type="NCBI Taxonomy" id="82979"/>
    <lineage>
        <taxon>Bacteria</taxon>
        <taxon>Pseudomonadati</taxon>
        <taxon>Pseudomonadota</taxon>
        <taxon>Gammaproteobacteria</taxon>
        <taxon>Enterobacterales</taxon>
        <taxon>Budviciaceae</taxon>
        <taxon>Budvicia</taxon>
    </lineage>
</organism>
<feature type="transmembrane region" description="Helical" evidence="1">
    <location>
        <begin position="20"/>
        <end position="43"/>
    </location>
</feature>
<dbReference type="AlphaFoldDB" id="A0A2C6DMB5"/>
<sequence length="209" mass="23043">MYKSKTEYNNLYLYDDDATATIEFSMVFPIIVLLGLMLIDFTFHFSTESKLARLSNSMSSVIRERSILYAASDVIKSEDVESIKKVVDVLLGSDTLKGSVGVRVQAIYFSDASSKTNKIVDSSKTVDIYVSGSLNPVDKDKCSGHYNMTSTNVINMSPWMKTSDSEGKWAPLYQLTLCTKGRDSLFKNALAGVGVIAETLSTSNIVIPR</sequence>